<evidence type="ECO:0000313" key="7">
    <source>
        <dbReference type="EMBL" id="STQ85811.1"/>
    </source>
</evidence>
<dbReference type="AlphaFoldDB" id="A0A377PSJ5"/>
<dbReference type="PANTHER" id="PTHR43140">
    <property type="entry name" value="TYPE-1 RESTRICTION ENZYME ECOKI SPECIFICITY PROTEIN"/>
    <property type="match status" value="1"/>
</dbReference>
<keyword evidence="9" id="KW-1185">Reference proteome</keyword>
<evidence type="ECO:0000256" key="2">
    <source>
        <dbReference type="ARBA" id="ARBA00022747"/>
    </source>
</evidence>
<evidence type="ECO:0000313" key="5">
    <source>
        <dbReference type="EMBL" id="STQ85430.1"/>
    </source>
</evidence>
<dbReference type="InterPro" id="IPR000055">
    <property type="entry name" value="Restrct_endonuc_typeI_TRD"/>
</dbReference>
<dbReference type="GO" id="GO:0003677">
    <property type="term" value="F:DNA binding"/>
    <property type="evidence" value="ECO:0007669"/>
    <property type="project" value="UniProtKB-KW"/>
</dbReference>
<evidence type="ECO:0000313" key="6">
    <source>
        <dbReference type="EMBL" id="STQ85449.1"/>
    </source>
</evidence>
<dbReference type="Proteomes" id="UP000255139">
    <property type="component" value="Unassembled WGS sequence"/>
</dbReference>
<reference evidence="6 9" key="1">
    <citation type="submission" date="2018-06" db="EMBL/GenBank/DDBJ databases">
        <authorList>
            <consortium name="Pathogen Informatics"/>
            <person name="Doyle S."/>
        </authorList>
    </citation>
    <scope>NUCLEOTIDE SEQUENCE [LARGE SCALE GENOMIC DNA]</scope>
    <source>
        <strain evidence="6 9">NCTC12714</strain>
    </source>
</reference>
<dbReference type="EMBL" id="UGJE01000002">
    <property type="protein sequence ID" value="STQ85811.1"/>
    <property type="molecule type" value="Genomic_DNA"/>
</dbReference>
<dbReference type="InterPro" id="IPR044946">
    <property type="entry name" value="Restrct_endonuc_typeI_TRD_sf"/>
</dbReference>
<dbReference type="Gene3D" id="3.90.220.20">
    <property type="entry name" value="DNA methylase specificity domains"/>
    <property type="match status" value="1"/>
</dbReference>
<dbReference type="InterPro" id="IPR051212">
    <property type="entry name" value="Type-I_RE_S_subunit"/>
</dbReference>
<name>A0A377PSJ5_9HELI</name>
<dbReference type="PANTHER" id="PTHR43140:SF1">
    <property type="entry name" value="TYPE I RESTRICTION ENZYME ECOKI SPECIFICITY SUBUNIT"/>
    <property type="match status" value="1"/>
</dbReference>
<evidence type="ECO:0000313" key="8">
    <source>
        <dbReference type="EMBL" id="STQ86963.1"/>
    </source>
</evidence>
<feature type="domain" description="Type I restriction modification DNA specificity" evidence="4">
    <location>
        <begin position="11"/>
        <end position="106"/>
    </location>
</feature>
<accession>A0A377PSJ5</accession>
<evidence type="ECO:0000256" key="3">
    <source>
        <dbReference type="ARBA" id="ARBA00023125"/>
    </source>
</evidence>
<comment type="similarity">
    <text evidence="1">Belongs to the type-I restriction system S methylase family.</text>
</comment>
<dbReference type="RefSeq" id="WP_172458469.1">
    <property type="nucleotide sequence ID" value="NZ_UGJE01000002.1"/>
</dbReference>
<dbReference type="EMBL" id="UGJE01000002">
    <property type="protein sequence ID" value="STQ85430.1"/>
    <property type="molecule type" value="Genomic_DNA"/>
</dbReference>
<evidence type="ECO:0000259" key="4">
    <source>
        <dbReference type="Pfam" id="PF01420"/>
    </source>
</evidence>
<proteinExistence type="inferred from homology"/>
<dbReference type="SUPFAM" id="SSF116734">
    <property type="entry name" value="DNA methylase specificity domain"/>
    <property type="match status" value="1"/>
</dbReference>
<keyword evidence="2" id="KW-0680">Restriction system</keyword>
<sequence length="127" mass="14724">MSENKEDVCKGIVYLGNDDVCISSDSFAFSHFQNPKFIGYTSQTDIFNKYKEQYAYGAKVTRLNIKALQDFKIPLPPLEIQNTIVEILDKLDSLINDLNQGIPAEISLRRKQYEYYREKLLSFKEAK</sequence>
<evidence type="ECO:0000256" key="1">
    <source>
        <dbReference type="ARBA" id="ARBA00010923"/>
    </source>
</evidence>
<dbReference type="EMBL" id="UGJE01000002">
    <property type="protein sequence ID" value="STQ86963.1"/>
    <property type="molecule type" value="Genomic_DNA"/>
</dbReference>
<dbReference type="EMBL" id="UGJE01000002">
    <property type="protein sequence ID" value="STQ85449.1"/>
    <property type="molecule type" value="Genomic_DNA"/>
</dbReference>
<dbReference type="GO" id="GO:0009307">
    <property type="term" value="P:DNA restriction-modification system"/>
    <property type="evidence" value="ECO:0007669"/>
    <property type="project" value="UniProtKB-KW"/>
</dbReference>
<evidence type="ECO:0000313" key="9">
    <source>
        <dbReference type="Proteomes" id="UP000255139"/>
    </source>
</evidence>
<organism evidence="6 9">
    <name type="scientific">Helicobacter muridarum</name>
    <dbReference type="NCBI Taxonomy" id="216"/>
    <lineage>
        <taxon>Bacteria</taxon>
        <taxon>Pseudomonadati</taxon>
        <taxon>Campylobacterota</taxon>
        <taxon>Epsilonproteobacteria</taxon>
        <taxon>Campylobacterales</taxon>
        <taxon>Helicobacteraceae</taxon>
        <taxon>Helicobacter</taxon>
    </lineage>
</organism>
<keyword evidence="3" id="KW-0238">DNA-binding</keyword>
<dbReference type="Pfam" id="PF01420">
    <property type="entry name" value="Methylase_S"/>
    <property type="match status" value="1"/>
</dbReference>
<protein>
    <submittedName>
        <fullName evidence="6">Putative type I restriction-modification system</fullName>
    </submittedName>
</protein>
<gene>
    <name evidence="5" type="ORF">NCTC12714_00215</name>
    <name evidence="6" type="ORF">NCTC12714_00234</name>
    <name evidence="7" type="ORF">NCTC12714_00599</name>
    <name evidence="8" type="ORF">NCTC12714_01774</name>
</gene>